<keyword evidence="2" id="KW-1185">Reference proteome</keyword>
<dbReference type="RefSeq" id="WP_123806825.1">
    <property type="nucleotide sequence ID" value="NZ_CABVPR010000152.1"/>
</dbReference>
<sequence>MLIIETDDFRLQMEPVAARREEPGGPYLEWIDVRIQLTVPGIQAEGQWSVMPDELRQFRQQIRSMQTQLQSGQRADLTGVEPGFELTLRTLDRRAIIGDWRFQPTPPDGACITGHCGLDQSFLSELLQGIESLLSFSGTSNSP</sequence>
<accession>A0A892I8N7</accession>
<protein>
    <submittedName>
        <fullName evidence="1">Uncharacterized protein</fullName>
    </submittedName>
</protein>
<gene>
    <name evidence="1" type="ORF">I6K02_01790</name>
</gene>
<dbReference type="AlphaFoldDB" id="A0A892I8N7"/>
<name>A0A892I8N7_9BURK</name>
<evidence type="ECO:0000313" key="2">
    <source>
        <dbReference type="Proteomes" id="UP000625568"/>
    </source>
</evidence>
<dbReference type="InterPro" id="IPR056510">
    <property type="entry name" value="WapI"/>
</dbReference>
<dbReference type="Proteomes" id="UP000625568">
    <property type="component" value="Chromosome 1"/>
</dbReference>
<dbReference type="GeneID" id="93128521"/>
<dbReference type="Pfam" id="PF24716">
    <property type="entry name" value="WapI"/>
    <property type="match status" value="1"/>
</dbReference>
<organism evidence="1 2">
    <name type="scientific">Burkholderia dolosa</name>
    <dbReference type="NCBI Taxonomy" id="152500"/>
    <lineage>
        <taxon>Bacteria</taxon>
        <taxon>Pseudomonadati</taxon>
        <taxon>Pseudomonadota</taxon>
        <taxon>Betaproteobacteria</taxon>
        <taxon>Burkholderiales</taxon>
        <taxon>Burkholderiaceae</taxon>
        <taxon>Burkholderia</taxon>
        <taxon>Burkholderia cepacia complex</taxon>
    </lineage>
</organism>
<proteinExistence type="predicted"/>
<dbReference type="EMBL" id="CP069482">
    <property type="protein sequence ID" value="QRO77677.1"/>
    <property type="molecule type" value="Genomic_DNA"/>
</dbReference>
<reference evidence="1 2" key="1">
    <citation type="submission" date="2021-02" db="EMBL/GenBank/DDBJ databases">
        <title>FDA dAtabase for Regulatory Grade micrObial Sequences (FDA-ARGOS): Supporting development and validation of Infectious Disease Dx tests.</title>
        <authorList>
            <person name="Minogue T."/>
            <person name="Wolcott M."/>
            <person name="Wasieloski L."/>
            <person name="Aguilar W."/>
            <person name="Moore D."/>
            <person name="Jaissle J."/>
            <person name="Tallon L."/>
            <person name="Sadzewicz L."/>
            <person name="Zhao X."/>
            <person name="Boylan J."/>
            <person name="Ott S."/>
            <person name="Bowen H."/>
            <person name="Vavikolanu K."/>
            <person name="Mehta A."/>
            <person name="Aluvathingal J."/>
            <person name="Nadendla S."/>
            <person name="Yan Y."/>
            <person name="Sichtig H."/>
        </authorList>
    </citation>
    <scope>NUCLEOTIDE SEQUENCE [LARGE SCALE GENOMIC DNA]</scope>
    <source>
        <strain evidence="1 2">FDAARGOS_1272</strain>
    </source>
</reference>
<evidence type="ECO:0000313" key="1">
    <source>
        <dbReference type="EMBL" id="QRO77677.1"/>
    </source>
</evidence>